<dbReference type="RefSeq" id="XP_022514643.1">
    <property type="nucleotide sequence ID" value="XM_022652949.1"/>
</dbReference>
<dbReference type="AlphaFoldDB" id="A0A177FG44"/>
<dbReference type="OrthoDB" id="4139357at2759"/>
<proteinExistence type="predicted"/>
<evidence type="ECO:0000256" key="1">
    <source>
        <dbReference type="ARBA" id="ARBA00004141"/>
    </source>
</evidence>
<evidence type="ECO:0000313" key="8">
    <source>
        <dbReference type="EMBL" id="OAG42691.1"/>
    </source>
</evidence>
<evidence type="ECO:0000256" key="3">
    <source>
        <dbReference type="ARBA" id="ARBA00022692"/>
    </source>
</evidence>
<name>A0A177FG44_9EURO</name>
<feature type="transmembrane region" description="Helical" evidence="6">
    <location>
        <begin position="365"/>
        <end position="388"/>
    </location>
</feature>
<feature type="transmembrane region" description="Helical" evidence="6">
    <location>
        <begin position="289"/>
        <end position="306"/>
    </location>
</feature>
<accession>A0A177FG44</accession>
<feature type="transmembrane region" description="Helical" evidence="6">
    <location>
        <begin position="95"/>
        <end position="114"/>
    </location>
</feature>
<feature type="transmembrane region" description="Helical" evidence="6">
    <location>
        <begin position="542"/>
        <end position="564"/>
    </location>
</feature>
<feature type="transmembrane region" description="Helical" evidence="6">
    <location>
        <begin position="58"/>
        <end position="83"/>
    </location>
</feature>
<gene>
    <name evidence="8" type="ORF">AYO21_02974</name>
</gene>
<dbReference type="GO" id="GO:0022857">
    <property type="term" value="F:transmembrane transporter activity"/>
    <property type="evidence" value="ECO:0007669"/>
    <property type="project" value="InterPro"/>
</dbReference>
<evidence type="ECO:0000256" key="4">
    <source>
        <dbReference type="ARBA" id="ARBA00022989"/>
    </source>
</evidence>
<feature type="transmembrane region" description="Helical" evidence="6">
    <location>
        <begin position="215"/>
        <end position="235"/>
    </location>
</feature>
<dbReference type="Gene3D" id="1.20.1250.20">
    <property type="entry name" value="MFS general substrate transporter like domains"/>
    <property type="match status" value="1"/>
</dbReference>
<dbReference type="SUPFAM" id="SSF103473">
    <property type="entry name" value="MFS general substrate transporter"/>
    <property type="match status" value="1"/>
</dbReference>
<sequence length="600" mass="64323">MDETTKKPSVEGFERVSNIDASQEIDDNMEKHGHSQAAPAPPNVAISASSSYLLKPRFIGCLVGFLLGAMCGMGSYAIIAPYLTYVNNDLGPDPNYFWVTICYTVIQAVGLTFVGRISDIFGRRWTFVGGSAISLIGYIVCVTAQSVSALIAGMCLCSAGGTTQTSFYSALGELVPLKHRFLVNGIMYFGGFPISIFGPAITAASILYTPPGWRVMFYVMLACNAVSLLCLLLFYKPPTFREKHERDTLGFFIINFDYVGSVLFAGGLVIFLIGICWGGSVYPWKSAHVIATIVVGGLTLVAFVVWECTASLTEPLVPMRLFRKTTYTACVLSASLGASQYYALNIIWPMMVTMVFRPADFMTRAWLFTVVGGGFAGGLMISSAFIRWLTHTKIQVLVAMSVGALFYALIATCSPEDEARALVFALLGSISVAWNEAVTFTMSTIEVDDQQDIGVAFGVAGSVRGLVGALASTIFVAIVTNRLTEEVSGRVPVALVAAGLPASSIPAWLMGYSAEQLDSVPGTNATINAIGTDAYKVAAMSAFRTIFFVTLVFSGSGLICNFFVPNVDDKMTNVVVAPLHNVSYEKTASSGDEKSGEETD</sequence>
<dbReference type="PANTHER" id="PTHR23501:SF109">
    <property type="entry name" value="MAJOR FACILITATOR SUPERFAMILY (MFS) PROFILE DOMAIN-CONTAINING PROTEIN-RELATED"/>
    <property type="match status" value="1"/>
</dbReference>
<evidence type="ECO:0000313" key="9">
    <source>
        <dbReference type="Proteomes" id="UP000077002"/>
    </source>
</evidence>
<dbReference type="InterPro" id="IPR005829">
    <property type="entry name" value="Sugar_transporter_CS"/>
</dbReference>
<keyword evidence="3 6" id="KW-0812">Transmembrane</keyword>
<dbReference type="GO" id="GO:0005886">
    <property type="term" value="C:plasma membrane"/>
    <property type="evidence" value="ECO:0007669"/>
    <property type="project" value="TreeGrafter"/>
</dbReference>
<protein>
    <recommendedName>
        <fullName evidence="7">Major facilitator superfamily (MFS) profile domain-containing protein</fullName>
    </recommendedName>
</protein>
<keyword evidence="5 6" id="KW-0472">Membrane</keyword>
<comment type="subcellular location">
    <subcellularLocation>
        <location evidence="1">Membrane</location>
        <topology evidence="1">Multi-pass membrane protein</topology>
    </subcellularLocation>
</comment>
<dbReference type="InterPro" id="IPR020846">
    <property type="entry name" value="MFS_dom"/>
</dbReference>
<keyword evidence="4 6" id="KW-1133">Transmembrane helix</keyword>
<feature type="transmembrane region" description="Helical" evidence="6">
    <location>
        <begin position="453"/>
        <end position="479"/>
    </location>
</feature>
<dbReference type="PROSITE" id="PS50850">
    <property type="entry name" value="MFS"/>
    <property type="match status" value="1"/>
</dbReference>
<feature type="domain" description="Major facilitator superfamily (MFS) profile" evidence="7">
    <location>
        <begin position="60"/>
        <end position="515"/>
    </location>
</feature>
<evidence type="ECO:0000256" key="2">
    <source>
        <dbReference type="ARBA" id="ARBA00022448"/>
    </source>
</evidence>
<feature type="transmembrane region" description="Helical" evidence="6">
    <location>
        <begin position="181"/>
        <end position="208"/>
    </location>
</feature>
<evidence type="ECO:0000256" key="6">
    <source>
        <dbReference type="SAM" id="Phobius"/>
    </source>
</evidence>
<dbReference type="CDD" id="cd06179">
    <property type="entry name" value="MFS_TRI12_like"/>
    <property type="match status" value="1"/>
</dbReference>
<dbReference type="PANTHER" id="PTHR23501">
    <property type="entry name" value="MAJOR FACILITATOR SUPERFAMILY"/>
    <property type="match status" value="1"/>
</dbReference>
<dbReference type="PROSITE" id="PS00216">
    <property type="entry name" value="SUGAR_TRANSPORT_1"/>
    <property type="match status" value="1"/>
</dbReference>
<feature type="transmembrane region" description="Helical" evidence="6">
    <location>
        <begin position="255"/>
        <end position="277"/>
    </location>
</feature>
<keyword evidence="9" id="KW-1185">Reference proteome</keyword>
<dbReference type="Pfam" id="PF06609">
    <property type="entry name" value="TRI12"/>
    <property type="match status" value="1"/>
</dbReference>
<evidence type="ECO:0000259" key="7">
    <source>
        <dbReference type="PROSITE" id="PS50850"/>
    </source>
</evidence>
<dbReference type="InterPro" id="IPR036259">
    <property type="entry name" value="MFS_trans_sf"/>
</dbReference>
<dbReference type="InterPro" id="IPR010573">
    <property type="entry name" value="MFS_Str1/Tri12-like"/>
</dbReference>
<feature type="transmembrane region" description="Helical" evidence="6">
    <location>
        <begin position="394"/>
        <end position="414"/>
    </location>
</feature>
<feature type="transmembrane region" description="Helical" evidence="6">
    <location>
        <begin position="135"/>
        <end position="161"/>
    </location>
</feature>
<feature type="transmembrane region" description="Helical" evidence="6">
    <location>
        <begin position="326"/>
        <end position="344"/>
    </location>
</feature>
<dbReference type="EMBL" id="LVKK01000014">
    <property type="protein sequence ID" value="OAG42691.1"/>
    <property type="molecule type" value="Genomic_DNA"/>
</dbReference>
<feature type="transmembrane region" description="Helical" evidence="6">
    <location>
        <begin position="491"/>
        <end position="509"/>
    </location>
</feature>
<dbReference type="GeneID" id="34598146"/>
<evidence type="ECO:0000256" key="5">
    <source>
        <dbReference type="ARBA" id="ARBA00023136"/>
    </source>
</evidence>
<dbReference type="InterPro" id="IPR053791">
    <property type="entry name" value="MFS_Tri12-like"/>
</dbReference>
<keyword evidence="2" id="KW-0813">Transport</keyword>
<organism evidence="8 9">
    <name type="scientific">Fonsecaea monophora</name>
    <dbReference type="NCBI Taxonomy" id="254056"/>
    <lineage>
        <taxon>Eukaryota</taxon>
        <taxon>Fungi</taxon>
        <taxon>Dikarya</taxon>
        <taxon>Ascomycota</taxon>
        <taxon>Pezizomycotina</taxon>
        <taxon>Eurotiomycetes</taxon>
        <taxon>Chaetothyriomycetidae</taxon>
        <taxon>Chaetothyriales</taxon>
        <taxon>Herpotrichiellaceae</taxon>
        <taxon>Fonsecaea</taxon>
    </lineage>
</organism>
<reference evidence="8 9" key="1">
    <citation type="submission" date="2016-03" db="EMBL/GenBank/DDBJ databases">
        <title>Draft genome sequence of the Fonsecaea monophora CBS 269.37.</title>
        <authorList>
            <person name="Bombassaro A."/>
            <person name="Vinicius W.A."/>
            <person name="De Hoog S."/>
            <person name="Sun J."/>
            <person name="Souza E.M."/>
            <person name="Raittz R.T."/>
            <person name="Costa F."/>
            <person name="Leao A.C."/>
            <person name="Tadra-Sfeir M.Z."/>
            <person name="Baura V."/>
            <person name="Balsanelli E."/>
            <person name="Pedrosa F.O."/>
            <person name="Moreno L.F."/>
            <person name="Steffens M.B."/>
            <person name="Xi L."/>
            <person name="Bocca A.L."/>
            <person name="Felipe M.S."/>
            <person name="Teixeira M."/>
            <person name="Telles Filho F.Q."/>
            <person name="Azevedo C.M."/>
            <person name="Gomes R."/>
            <person name="Vicente V.A."/>
        </authorList>
    </citation>
    <scope>NUCLEOTIDE SEQUENCE [LARGE SCALE GENOMIC DNA]</scope>
    <source>
        <strain evidence="8 9">CBS 269.37</strain>
    </source>
</reference>
<dbReference type="Proteomes" id="UP000077002">
    <property type="component" value="Unassembled WGS sequence"/>
</dbReference>
<comment type="caution">
    <text evidence="8">The sequence shown here is derived from an EMBL/GenBank/DDBJ whole genome shotgun (WGS) entry which is preliminary data.</text>
</comment>